<feature type="compositionally biased region" description="Basic and acidic residues" evidence="1">
    <location>
        <begin position="544"/>
        <end position="556"/>
    </location>
</feature>
<dbReference type="AlphaFoldDB" id="A0A8E0RKT9"/>
<feature type="region of interest" description="Disordered" evidence="1">
    <location>
        <begin position="403"/>
        <end position="438"/>
    </location>
</feature>
<feature type="compositionally biased region" description="Polar residues" evidence="1">
    <location>
        <begin position="558"/>
        <end position="579"/>
    </location>
</feature>
<feature type="region of interest" description="Disordered" evidence="1">
    <location>
        <begin position="532"/>
        <end position="579"/>
    </location>
</feature>
<dbReference type="OrthoDB" id="25778at2759"/>
<name>A0A8E0RKT9_9TREM</name>
<feature type="compositionally biased region" description="Polar residues" evidence="1">
    <location>
        <begin position="341"/>
        <end position="353"/>
    </location>
</feature>
<feature type="region of interest" description="Disordered" evidence="1">
    <location>
        <begin position="25"/>
        <end position="47"/>
    </location>
</feature>
<feature type="compositionally biased region" description="Polar residues" evidence="1">
    <location>
        <begin position="485"/>
        <end position="496"/>
    </location>
</feature>
<feature type="region of interest" description="Disordered" evidence="1">
    <location>
        <begin position="337"/>
        <end position="370"/>
    </location>
</feature>
<evidence type="ECO:0000313" key="3">
    <source>
        <dbReference type="Proteomes" id="UP000728185"/>
    </source>
</evidence>
<accession>A0A8E0RKT9</accession>
<dbReference type="EMBL" id="LUCM01011252">
    <property type="protein sequence ID" value="KAA0184212.1"/>
    <property type="molecule type" value="Genomic_DNA"/>
</dbReference>
<proteinExistence type="predicted"/>
<keyword evidence="3" id="KW-1185">Reference proteome</keyword>
<protein>
    <submittedName>
        <fullName evidence="2">Gtpase activating protein</fullName>
    </submittedName>
</protein>
<evidence type="ECO:0000313" key="2">
    <source>
        <dbReference type="EMBL" id="KAA0184212.1"/>
    </source>
</evidence>
<comment type="caution">
    <text evidence="2">The sequence shown here is derived from an EMBL/GenBank/DDBJ whole genome shotgun (WGS) entry which is preliminary data.</text>
</comment>
<feature type="compositionally biased region" description="Basic residues" evidence="1">
    <location>
        <begin position="408"/>
        <end position="424"/>
    </location>
</feature>
<evidence type="ECO:0000256" key="1">
    <source>
        <dbReference type="SAM" id="MobiDB-lite"/>
    </source>
</evidence>
<feature type="compositionally biased region" description="Polar residues" evidence="1">
    <location>
        <begin position="27"/>
        <end position="45"/>
    </location>
</feature>
<dbReference type="Proteomes" id="UP000728185">
    <property type="component" value="Unassembled WGS sequence"/>
</dbReference>
<organism evidence="2 3">
    <name type="scientific">Fasciolopsis buskii</name>
    <dbReference type="NCBI Taxonomy" id="27845"/>
    <lineage>
        <taxon>Eukaryota</taxon>
        <taxon>Metazoa</taxon>
        <taxon>Spiralia</taxon>
        <taxon>Lophotrochozoa</taxon>
        <taxon>Platyhelminthes</taxon>
        <taxon>Trematoda</taxon>
        <taxon>Digenea</taxon>
        <taxon>Plagiorchiida</taxon>
        <taxon>Echinostomata</taxon>
        <taxon>Echinostomatoidea</taxon>
        <taxon>Fasciolidae</taxon>
        <taxon>Fasciolopsis</taxon>
    </lineage>
</organism>
<reference evidence="2" key="1">
    <citation type="submission" date="2019-05" db="EMBL/GenBank/DDBJ databases">
        <title>Annotation for the trematode Fasciolopsis buski.</title>
        <authorList>
            <person name="Choi Y.-J."/>
        </authorList>
    </citation>
    <scope>NUCLEOTIDE SEQUENCE</scope>
    <source>
        <strain evidence="2">HT</strain>
        <tissue evidence="2">Whole worm</tissue>
    </source>
</reference>
<sequence length="579" mass="62684">MHPIDRAVVTVDQSIHFVFQSVPPSLPKQSETQPSDPFSASSQLKQPVEHSTLVAPNEWSAEDEASYWYSQVEITTHLGPLRRVWMGPQFTFRTYSQLANINPEWSASFDSESGADSEPTTLIEDICTPLLETLATVQGQKMLPSLKEVEWLAEYYKQRSSEADITEVSDLTGQMSICGAPITTLRESVCAESADTPGRLNTKIPLLARLSLSRPINVSPRFRGRHRSGDLIRPMSLMDDTTDVSFFIEGGSYQDSSFGGSLSSLVGHSADDVASCIADAIQDEEPHWCQQVPGPECSSLVTRGRHVDLSQSGIRSANSVPTIRPLDLVIQSALTEADFPSQETSPSSKNQSKIPHPVSDTKALAGTFPTPTSSFVRSSGIDVESKTDAASVTQPIEFTSKSSTRLTKVSRSKKARRAKAKAHKSGAFSATESQGEESDLNACKTYHSAMTSPCVSGSTSLSSSPAVHQLVYSKPVGQTDGPNDECSTALDQSVSSERPADGMNRDETLISLQESVEQTTTLVDESKEITEELAGEQQCAQQKQFDEGTHEMHDSSCGEESSSTKQSSGEIINAKNSSD</sequence>
<gene>
    <name evidence="2" type="ORF">FBUS_07685</name>
</gene>
<feature type="region of interest" description="Disordered" evidence="1">
    <location>
        <begin position="476"/>
        <end position="502"/>
    </location>
</feature>